<evidence type="ECO:0000256" key="6">
    <source>
        <dbReference type="ARBA" id="ARBA00023136"/>
    </source>
</evidence>
<dbReference type="STRING" id="471514.AN477_10380"/>
<evidence type="ECO:0000313" key="10">
    <source>
        <dbReference type="Proteomes" id="UP000050482"/>
    </source>
</evidence>
<keyword evidence="5 7" id="KW-1133">Transmembrane helix</keyword>
<evidence type="ECO:0000256" key="1">
    <source>
        <dbReference type="ARBA" id="ARBA00004651"/>
    </source>
</evidence>
<comment type="subcellular location">
    <subcellularLocation>
        <location evidence="1">Cell membrane</location>
        <topology evidence="1">Multi-pass membrane protein</topology>
    </subcellularLocation>
</comment>
<dbReference type="OrthoDB" id="9805239at2"/>
<keyword evidence="3" id="KW-1003">Cell membrane</keyword>
<comment type="caution">
    <text evidence="9">The sequence shown here is derived from an EMBL/GenBank/DDBJ whole genome shotgun (WGS) entry which is preliminary data.</text>
</comment>
<dbReference type="Proteomes" id="UP000050482">
    <property type="component" value="Unassembled WGS sequence"/>
</dbReference>
<feature type="domain" description="EamA" evidence="8">
    <location>
        <begin position="6"/>
        <end position="139"/>
    </location>
</feature>
<organism evidence="9 10">
    <name type="scientific">Alicyclobacillus ferrooxydans</name>
    <dbReference type="NCBI Taxonomy" id="471514"/>
    <lineage>
        <taxon>Bacteria</taxon>
        <taxon>Bacillati</taxon>
        <taxon>Bacillota</taxon>
        <taxon>Bacilli</taxon>
        <taxon>Bacillales</taxon>
        <taxon>Alicyclobacillaceae</taxon>
        <taxon>Alicyclobacillus</taxon>
    </lineage>
</organism>
<dbReference type="InterPro" id="IPR000620">
    <property type="entry name" value="EamA_dom"/>
</dbReference>
<dbReference type="RefSeq" id="WP_054969090.1">
    <property type="nucleotide sequence ID" value="NZ_LJCO01000045.1"/>
</dbReference>
<proteinExistence type="inferred from homology"/>
<dbReference type="InterPro" id="IPR050638">
    <property type="entry name" value="AA-Vitamin_Transporters"/>
</dbReference>
<dbReference type="PATRIC" id="fig|471514.4.peg.5129"/>
<dbReference type="EMBL" id="LJCO01000045">
    <property type="protein sequence ID" value="KPV43785.1"/>
    <property type="molecule type" value="Genomic_DNA"/>
</dbReference>
<dbReference type="GO" id="GO:0005886">
    <property type="term" value="C:plasma membrane"/>
    <property type="evidence" value="ECO:0007669"/>
    <property type="project" value="UniProtKB-SubCell"/>
</dbReference>
<sequence>MSEQKSAIIRLFGVALLWGCNYVVSADLLNYFSPIFLSCARISMTSIFLILVALRVGGLRKPTKAEWALLAGAGIFGTLMNQVFYFTGLKESTAANASLIIAMSPIVTTVLERVFLKVSLTASKVVGALFSLAGVVVIVVFAGQSIGVSLGDVYLLLAMLGMSISLLFIRRLSGSMSSYSVTIFSTVLGSALMVPAAVGEGMLGHSVVSSDMWPWLLMAVAGIVAQGMAGFWWNRGVAVTGAGTASMFMNIPPFIALIAGHFVLHNPIYITQILGGVLVLSGVFIANRSAFRTPKAFPEVMESDLLEQSL</sequence>
<evidence type="ECO:0000256" key="7">
    <source>
        <dbReference type="SAM" id="Phobius"/>
    </source>
</evidence>
<gene>
    <name evidence="9" type="ORF">AN477_10380</name>
</gene>
<comment type="similarity">
    <text evidence="2">Belongs to the EamA transporter family.</text>
</comment>
<dbReference type="InterPro" id="IPR037185">
    <property type="entry name" value="EmrE-like"/>
</dbReference>
<feature type="transmembrane region" description="Helical" evidence="7">
    <location>
        <begin position="7"/>
        <end position="25"/>
    </location>
</feature>
<feature type="transmembrane region" description="Helical" evidence="7">
    <location>
        <begin position="66"/>
        <end position="85"/>
    </location>
</feature>
<dbReference type="SUPFAM" id="SSF103481">
    <property type="entry name" value="Multidrug resistance efflux transporter EmrE"/>
    <property type="match status" value="2"/>
</dbReference>
<feature type="transmembrane region" description="Helical" evidence="7">
    <location>
        <begin position="245"/>
        <end position="263"/>
    </location>
</feature>
<accession>A0A0P9CLA2</accession>
<protein>
    <recommendedName>
        <fullName evidence="8">EamA domain-containing protein</fullName>
    </recommendedName>
</protein>
<feature type="domain" description="EamA" evidence="8">
    <location>
        <begin position="150"/>
        <end position="287"/>
    </location>
</feature>
<feature type="transmembrane region" description="Helical" evidence="7">
    <location>
        <begin position="153"/>
        <end position="169"/>
    </location>
</feature>
<keyword evidence="4 7" id="KW-0812">Transmembrane</keyword>
<feature type="transmembrane region" description="Helical" evidence="7">
    <location>
        <begin position="181"/>
        <end position="198"/>
    </location>
</feature>
<evidence type="ECO:0000256" key="5">
    <source>
        <dbReference type="ARBA" id="ARBA00022989"/>
    </source>
</evidence>
<evidence type="ECO:0000256" key="4">
    <source>
        <dbReference type="ARBA" id="ARBA00022692"/>
    </source>
</evidence>
<evidence type="ECO:0000259" key="8">
    <source>
        <dbReference type="Pfam" id="PF00892"/>
    </source>
</evidence>
<dbReference type="PANTHER" id="PTHR32322">
    <property type="entry name" value="INNER MEMBRANE TRANSPORTER"/>
    <property type="match status" value="1"/>
</dbReference>
<dbReference type="PANTHER" id="PTHR32322:SF18">
    <property type="entry name" value="S-ADENOSYLMETHIONINE_S-ADENOSYLHOMOCYSTEINE TRANSPORTER"/>
    <property type="match status" value="1"/>
</dbReference>
<dbReference type="AlphaFoldDB" id="A0A0P9CLA2"/>
<keyword evidence="6 7" id="KW-0472">Membrane</keyword>
<evidence type="ECO:0000313" key="9">
    <source>
        <dbReference type="EMBL" id="KPV43785.1"/>
    </source>
</evidence>
<evidence type="ECO:0000256" key="3">
    <source>
        <dbReference type="ARBA" id="ARBA00022475"/>
    </source>
</evidence>
<feature type="transmembrane region" description="Helical" evidence="7">
    <location>
        <begin position="128"/>
        <end position="147"/>
    </location>
</feature>
<evidence type="ECO:0000256" key="2">
    <source>
        <dbReference type="ARBA" id="ARBA00007362"/>
    </source>
</evidence>
<keyword evidence="10" id="KW-1185">Reference proteome</keyword>
<reference evidence="9 10" key="1">
    <citation type="submission" date="2015-09" db="EMBL/GenBank/DDBJ databases">
        <title>Draft genome sequence of Alicyclobacillus ferrooxydans DSM 22381.</title>
        <authorList>
            <person name="Hemp J."/>
        </authorList>
    </citation>
    <scope>NUCLEOTIDE SEQUENCE [LARGE SCALE GENOMIC DNA]</scope>
    <source>
        <strain evidence="9 10">TC-34</strain>
    </source>
</reference>
<name>A0A0P9CLA2_9BACL</name>
<feature type="transmembrane region" description="Helical" evidence="7">
    <location>
        <begin position="97"/>
        <end position="116"/>
    </location>
</feature>
<feature type="transmembrane region" description="Helical" evidence="7">
    <location>
        <begin position="269"/>
        <end position="286"/>
    </location>
</feature>
<feature type="transmembrane region" description="Helical" evidence="7">
    <location>
        <begin position="213"/>
        <end position="233"/>
    </location>
</feature>
<dbReference type="Pfam" id="PF00892">
    <property type="entry name" value="EamA"/>
    <property type="match status" value="2"/>
</dbReference>
<feature type="transmembrane region" description="Helical" evidence="7">
    <location>
        <begin position="31"/>
        <end position="54"/>
    </location>
</feature>